<feature type="domain" description="ABC-2 type transporter transmembrane" evidence="9">
    <location>
        <begin position="16"/>
        <end position="220"/>
    </location>
</feature>
<gene>
    <name evidence="10" type="ORF">SAMN05216361_2620</name>
</gene>
<evidence type="ECO:0000256" key="7">
    <source>
        <dbReference type="ARBA" id="ARBA00023136"/>
    </source>
</evidence>
<organism evidence="10 11">
    <name type="scientific">Marisediminitalea aggregata</name>
    <dbReference type="NCBI Taxonomy" id="634436"/>
    <lineage>
        <taxon>Bacteria</taxon>
        <taxon>Pseudomonadati</taxon>
        <taxon>Pseudomonadota</taxon>
        <taxon>Gammaproteobacteria</taxon>
        <taxon>Alteromonadales</taxon>
        <taxon>Alteromonadaceae</taxon>
        <taxon>Marisediminitalea</taxon>
    </lineage>
</organism>
<feature type="transmembrane region" description="Helical" evidence="8">
    <location>
        <begin position="176"/>
        <end position="194"/>
    </location>
</feature>
<keyword evidence="5 8" id="KW-0812">Transmembrane</keyword>
<evidence type="ECO:0000256" key="5">
    <source>
        <dbReference type="ARBA" id="ARBA00022692"/>
    </source>
</evidence>
<evidence type="ECO:0000256" key="1">
    <source>
        <dbReference type="ARBA" id="ARBA00004429"/>
    </source>
</evidence>
<sequence length="260" mass="29699">MKVSLRKQLNVWKSVLFALFLREMQSQFNDKLGLAWAFIEPFAFIFGLSYMRSMMGGGDVHSIPVFIFMMIGMISIQSFITPLNSVSAAFKRNRPLYAFRQVQPISGLIVSCFVEFSIKIVVIILAFIALFLLKIPTQLDNALLLIVIYLALWAFTFSLSCILGIITAYVPEVNKVTGLLTRPLFFISCTFFSLQDIPMEYWHYLTWNPLVHFIELARFACFKSYGDNGVSVEFALASSFTAFFFAVCLYHLTWKGILSR</sequence>
<evidence type="ECO:0000256" key="8">
    <source>
        <dbReference type="SAM" id="Phobius"/>
    </source>
</evidence>
<comment type="subcellular location">
    <subcellularLocation>
        <location evidence="1">Cell inner membrane</location>
        <topology evidence="1">Multi-pass membrane protein</topology>
    </subcellularLocation>
</comment>
<dbReference type="OrthoDB" id="9814458at2"/>
<feature type="transmembrane region" description="Helical" evidence="8">
    <location>
        <begin position="105"/>
        <end position="131"/>
    </location>
</feature>
<feature type="transmembrane region" description="Helical" evidence="8">
    <location>
        <begin position="234"/>
        <end position="252"/>
    </location>
</feature>
<dbReference type="EMBL" id="FQWD01000004">
    <property type="protein sequence ID" value="SHG63090.1"/>
    <property type="molecule type" value="Genomic_DNA"/>
</dbReference>
<dbReference type="Proteomes" id="UP000184520">
    <property type="component" value="Unassembled WGS sequence"/>
</dbReference>
<proteinExistence type="inferred from homology"/>
<name>A0A1M5LDR3_9ALTE</name>
<evidence type="ECO:0000259" key="9">
    <source>
        <dbReference type="Pfam" id="PF01061"/>
    </source>
</evidence>
<dbReference type="AlphaFoldDB" id="A0A1M5LDR3"/>
<dbReference type="GO" id="GO:0015920">
    <property type="term" value="P:lipopolysaccharide transport"/>
    <property type="evidence" value="ECO:0007669"/>
    <property type="project" value="TreeGrafter"/>
</dbReference>
<keyword evidence="4" id="KW-1003">Cell membrane</keyword>
<keyword evidence="3" id="KW-0813">Transport</keyword>
<feature type="transmembrane region" description="Helical" evidence="8">
    <location>
        <begin position="32"/>
        <end position="51"/>
    </location>
</feature>
<dbReference type="GO" id="GO:0140359">
    <property type="term" value="F:ABC-type transporter activity"/>
    <property type="evidence" value="ECO:0007669"/>
    <property type="project" value="InterPro"/>
</dbReference>
<evidence type="ECO:0000256" key="4">
    <source>
        <dbReference type="ARBA" id="ARBA00022475"/>
    </source>
</evidence>
<dbReference type="GO" id="GO:0043190">
    <property type="term" value="C:ATP-binding cassette (ABC) transporter complex"/>
    <property type="evidence" value="ECO:0007669"/>
    <property type="project" value="InterPro"/>
</dbReference>
<evidence type="ECO:0000256" key="6">
    <source>
        <dbReference type="ARBA" id="ARBA00022989"/>
    </source>
</evidence>
<dbReference type="PANTHER" id="PTHR30413:SF8">
    <property type="entry name" value="TRANSPORT PERMEASE PROTEIN"/>
    <property type="match status" value="1"/>
</dbReference>
<evidence type="ECO:0000256" key="3">
    <source>
        <dbReference type="ARBA" id="ARBA00022448"/>
    </source>
</evidence>
<dbReference type="InterPro" id="IPR000412">
    <property type="entry name" value="ABC_2_transport"/>
</dbReference>
<reference evidence="11" key="1">
    <citation type="submission" date="2016-11" db="EMBL/GenBank/DDBJ databases">
        <authorList>
            <person name="Varghese N."/>
            <person name="Submissions S."/>
        </authorList>
    </citation>
    <scope>NUCLEOTIDE SEQUENCE [LARGE SCALE GENOMIC DNA]</scope>
    <source>
        <strain evidence="11">CGMCC 1.8995</strain>
    </source>
</reference>
<dbReference type="STRING" id="634436.SAMN05216361_2620"/>
<accession>A0A1M5LDR3</accession>
<dbReference type="PANTHER" id="PTHR30413">
    <property type="entry name" value="INNER MEMBRANE TRANSPORT PERMEASE"/>
    <property type="match status" value="1"/>
</dbReference>
<keyword evidence="7 8" id="KW-0472">Membrane</keyword>
<dbReference type="InterPro" id="IPR013525">
    <property type="entry name" value="ABC2_TM"/>
</dbReference>
<dbReference type="RefSeq" id="WP_073323147.1">
    <property type="nucleotide sequence ID" value="NZ_FQWD01000004.1"/>
</dbReference>
<keyword evidence="6 8" id="KW-1133">Transmembrane helix</keyword>
<evidence type="ECO:0000256" key="2">
    <source>
        <dbReference type="ARBA" id="ARBA00007783"/>
    </source>
</evidence>
<protein>
    <submittedName>
        <fullName evidence="10">Capsular polysaccharide transport system permease protein</fullName>
    </submittedName>
</protein>
<dbReference type="Pfam" id="PF01061">
    <property type="entry name" value="ABC2_membrane"/>
    <property type="match status" value="1"/>
</dbReference>
<comment type="similarity">
    <text evidence="2">Belongs to the ABC-2 integral membrane protein family.</text>
</comment>
<keyword evidence="11" id="KW-1185">Reference proteome</keyword>
<evidence type="ECO:0000313" key="10">
    <source>
        <dbReference type="EMBL" id="SHG63090.1"/>
    </source>
</evidence>
<feature type="transmembrane region" description="Helical" evidence="8">
    <location>
        <begin position="63"/>
        <end position="84"/>
    </location>
</feature>
<feature type="transmembrane region" description="Helical" evidence="8">
    <location>
        <begin position="143"/>
        <end position="169"/>
    </location>
</feature>
<dbReference type="PRINTS" id="PR00164">
    <property type="entry name" value="ABC2TRNSPORT"/>
</dbReference>
<evidence type="ECO:0000313" key="11">
    <source>
        <dbReference type="Proteomes" id="UP000184520"/>
    </source>
</evidence>